<comment type="caution">
    <text evidence="9">The sequence shown here is derived from an EMBL/GenBank/DDBJ whole genome shotgun (WGS) entry which is preliminary data.</text>
</comment>
<evidence type="ECO:0000256" key="3">
    <source>
        <dbReference type="ARBA" id="ARBA00022448"/>
    </source>
</evidence>
<dbReference type="PANTHER" id="PTHR31611">
    <property type="entry name" value="HIGH-AFFINITY NICKEL TRANSPORT PROTEIN NIC1"/>
    <property type="match status" value="1"/>
</dbReference>
<evidence type="ECO:0000256" key="7">
    <source>
        <dbReference type="ARBA" id="ARBA00023136"/>
    </source>
</evidence>
<evidence type="ECO:0000256" key="4">
    <source>
        <dbReference type="ARBA" id="ARBA00022596"/>
    </source>
</evidence>
<feature type="transmembrane region" description="Helical" evidence="8">
    <location>
        <begin position="320"/>
        <end position="340"/>
    </location>
</feature>
<evidence type="ECO:0000256" key="1">
    <source>
        <dbReference type="ARBA" id="ARBA00004127"/>
    </source>
</evidence>
<gene>
    <name evidence="9" type="ORF">LOX96_14415</name>
</gene>
<dbReference type="NCBIfam" id="TIGR00802">
    <property type="entry name" value="nico"/>
    <property type="match status" value="1"/>
</dbReference>
<dbReference type="EMBL" id="JAJKBJ010000022">
    <property type="protein sequence ID" value="MCL9685295.1"/>
    <property type="molecule type" value="Genomic_DNA"/>
</dbReference>
<evidence type="ECO:0000256" key="6">
    <source>
        <dbReference type="ARBA" id="ARBA00022989"/>
    </source>
</evidence>
<organism evidence="9 10">
    <name type="scientific">Legionella maioricensis</name>
    <dbReference type="NCBI Taxonomy" id="2896528"/>
    <lineage>
        <taxon>Bacteria</taxon>
        <taxon>Pseudomonadati</taxon>
        <taxon>Pseudomonadota</taxon>
        <taxon>Gammaproteobacteria</taxon>
        <taxon>Legionellales</taxon>
        <taxon>Legionellaceae</taxon>
        <taxon>Legionella</taxon>
    </lineage>
</organism>
<protein>
    <recommendedName>
        <fullName evidence="8">Nickel/cobalt efflux system</fullName>
    </recommendedName>
</protein>
<dbReference type="Proteomes" id="UP001139721">
    <property type="component" value="Unassembled WGS sequence"/>
</dbReference>
<reference evidence="9" key="1">
    <citation type="submission" date="2021-11" db="EMBL/GenBank/DDBJ databases">
        <title>Legionella maioricencis sp. nov., a new species isolated from hot water samples in Mallorca.</title>
        <authorList>
            <person name="Crespi S."/>
            <person name="Drasar V."/>
            <person name="Salva-Serra F."/>
            <person name="Jaen-Luchoro D."/>
            <person name="Pineiro-Iglesias B."/>
            <person name="Aliaga F."/>
            <person name="Fernandez-Juarez V."/>
            <person name="Coll G."/>
            <person name="Moore E.R.B."/>
            <person name="Bennasar-Figueras A."/>
        </authorList>
    </citation>
    <scope>NUCLEOTIDE SEQUENCE</scope>
    <source>
        <strain evidence="9">HCPI-6</strain>
    </source>
</reference>
<dbReference type="RefSeq" id="WP_250423417.1">
    <property type="nucleotide sequence ID" value="NZ_JAJKBJ010000022.1"/>
</dbReference>
<feature type="transmembrane region" description="Helical" evidence="8">
    <location>
        <begin position="271"/>
        <end position="298"/>
    </location>
</feature>
<accession>A0A9X2ICC4</accession>
<keyword evidence="6 8" id="KW-1133">Transmembrane helix</keyword>
<feature type="transmembrane region" description="Helical" evidence="8">
    <location>
        <begin position="229"/>
        <end position="250"/>
    </location>
</feature>
<comment type="similarity">
    <text evidence="2 8">Belongs to the NiCoT transporter (TC 2.A.52) family.</text>
</comment>
<feature type="transmembrane region" description="Helical" evidence="8">
    <location>
        <begin position="201"/>
        <end position="223"/>
    </location>
</feature>
<keyword evidence="10" id="KW-1185">Reference proteome</keyword>
<keyword evidence="5 8" id="KW-0812">Transmembrane</keyword>
<dbReference type="InterPro" id="IPR004688">
    <property type="entry name" value="Ni/Co_transpt"/>
</dbReference>
<dbReference type="AlphaFoldDB" id="A0A9X2ICC4"/>
<evidence type="ECO:0000256" key="5">
    <source>
        <dbReference type="ARBA" id="ARBA00022692"/>
    </source>
</evidence>
<feature type="transmembrane region" description="Helical" evidence="8">
    <location>
        <begin position="21"/>
        <end position="40"/>
    </location>
</feature>
<evidence type="ECO:0000256" key="2">
    <source>
        <dbReference type="ARBA" id="ARBA00010892"/>
    </source>
</evidence>
<keyword evidence="7 8" id="KW-0472">Membrane</keyword>
<dbReference type="InterPro" id="IPR011541">
    <property type="entry name" value="Ni/Co_transpt_high_affinity"/>
</dbReference>
<name>A0A9X2ICC4_9GAMM</name>
<dbReference type="GO" id="GO:0005886">
    <property type="term" value="C:plasma membrane"/>
    <property type="evidence" value="ECO:0007669"/>
    <property type="project" value="UniProtKB-SubCell"/>
</dbReference>
<dbReference type="PANTHER" id="PTHR31611:SF0">
    <property type="entry name" value="HIGH-AFFINITY NICKEL TRANSPORT PROTEIN NIC1"/>
    <property type="match status" value="1"/>
</dbReference>
<keyword evidence="3 8" id="KW-0813">Transport</keyword>
<evidence type="ECO:0000313" key="9">
    <source>
        <dbReference type="EMBL" id="MCL9685295.1"/>
    </source>
</evidence>
<sequence length="355" mass="40298">MRHYLNIIFSDHSDCLRKKITSIYRFLFLYHVCVWLWAFYSLHNNPLLFSTAVLAYTFGLRHAVDADHIAAIDNVTRKLMQEGKQPVSVGLFFSLGHSTVVVIATVCVALATTTLVHHHLTRWQEIGTMVCTSISALFLILIALINLLIFISIFKIFLQVRHGSQYHEEDIEQLMNTQGFLAKHFRRLFQVITHSWQMYPLGILFGLGFDTATEIILLGITASEIAQGLSFWSVLIFPALFTAGMTLIDTTDSILMVRAYGWAFRNPIRKLYYNLTITLVSVLVAFCLGTVEVLGLIADKMEANGSLWGLVKGINSHFDILGYIIISIFMASWIISIVTYKFMRLDKLDYKVPGE</sequence>
<comment type="subcellular location">
    <subcellularLocation>
        <location evidence="8">Cell membrane</location>
        <topology evidence="8">Multi-pass membrane protein</topology>
    </subcellularLocation>
    <subcellularLocation>
        <location evidence="1">Endomembrane system</location>
        <topology evidence="1">Multi-pass membrane protein</topology>
    </subcellularLocation>
</comment>
<feature type="transmembrane region" description="Helical" evidence="8">
    <location>
        <begin position="87"/>
        <end position="116"/>
    </location>
</feature>
<keyword evidence="4" id="KW-0533">Nickel</keyword>
<dbReference type="GO" id="GO:0015099">
    <property type="term" value="F:nickel cation transmembrane transporter activity"/>
    <property type="evidence" value="ECO:0007669"/>
    <property type="project" value="UniProtKB-UniRule"/>
</dbReference>
<feature type="transmembrane region" description="Helical" evidence="8">
    <location>
        <begin position="136"/>
        <end position="158"/>
    </location>
</feature>
<dbReference type="Pfam" id="PF03824">
    <property type="entry name" value="NicO"/>
    <property type="match status" value="1"/>
</dbReference>
<evidence type="ECO:0000313" key="10">
    <source>
        <dbReference type="Proteomes" id="UP001139721"/>
    </source>
</evidence>
<dbReference type="GO" id="GO:0012505">
    <property type="term" value="C:endomembrane system"/>
    <property type="evidence" value="ECO:0007669"/>
    <property type="project" value="UniProtKB-SubCell"/>
</dbReference>
<evidence type="ECO:0000256" key="8">
    <source>
        <dbReference type="RuleBase" id="RU362101"/>
    </source>
</evidence>
<proteinExistence type="inferred from homology"/>